<dbReference type="Gene3D" id="1.10.260.40">
    <property type="entry name" value="lambda repressor-like DNA-binding domains"/>
    <property type="match status" value="1"/>
</dbReference>
<dbReference type="AlphaFoldDB" id="A0A1E3WI79"/>
<dbReference type="InterPro" id="IPR010982">
    <property type="entry name" value="Lambda_DNA-bd_dom_sf"/>
</dbReference>
<dbReference type="Proteomes" id="UP000095131">
    <property type="component" value="Unassembled WGS sequence"/>
</dbReference>
<dbReference type="PROSITE" id="PS50943">
    <property type="entry name" value="HTH_CROC1"/>
    <property type="match status" value="1"/>
</dbReference>
<accession>A0A1E3WI79</accession>
<organism evidence="2 3">
    <name type="scientific">Vibrio scophthalmi</name>
    <dbReference type="NCBI Taxonomy" id="45658"/>
    <lineage>
        <taxon>Bacteria</taxon>
        <taxon>Pseudomonadati</taxon>
        <taxon>Pseudomonadota</taxon>
        <taxon>Gammaproteobacteria</taxon>
        <taxon>Vibrionales</taxon>
        <taxon>Vibrionaceae</taxon>
        <taxon>Vibrio</taxon>
    </lineage>
</organism>
<dbReference type="Pfam" id="PF13560">
    <property type="entry name" value="HTH_31"/>
    <property type="match status" value="1"/>
</dbReference>
<dbReference type="CDD" id="cd00093">
    <property type="entry name" value="HTH_XRE"/>
    <property type="match status" value="1"/>
</dbReference>
<dbReference type="SMART" id="SM00530">
    <property type="entry name" value="HTH_XRE"/>
    <property type="match status" value="1"/>
</dbReference>
<dbReference type="RefSeq" id="WP_083239700.1">
    <property type="nucleotide sequence ID" value="NZ_MDCJ01000007.1"/>
</dbReference>
<gene>
    <name evidence="2" type="ORF">VSF3289_04655</name>
</gene>
<sequence>MIDPIVMVLINRRKSASMTRVEIAEIAGMSLKTYQRIERGESDMKLSQFRAITRALHLTELDVALDIKGIQPTTTADLTAACRLLNRDAQTSLMRFLMLIAKQKI</sequence>
<dbReference type="EMBL" id="MDCJ01000007">
    <property type="protein sequence ID" value="ODS05514.1"/>
    <property type="molecule type" value="Genomic_DNA"/>
</dbReference>
<protein>
    <recommendedName>
        <fullName evidence="1">HTH cro/C1-type domain-containing protein</fullName>
    </recommendedName>
</protein>
<dbReference type="OrthoDB" id="5901253at2"/>
<dbReference type="InterPro" id="IPR001387">
    <property type="entry name" value="Cro/C1-type_HTH"/>
</dbReference>
<evidence type="ECO:0000313" key="3">
    <source>
        <dbReference type="Proteomes" id="UP000095131"/>
    </source>
</evidence>
<reference evidence="2 3" key="1">
    <citation type="submission" date="2016-08" db="EMBL/GenBank/DDBJ databases">
        <title>Genome sequencing of Vibrio scophthalmi strain FP3289, an isolated from Paralichthys olivaceus.</title>
        <authorList>
            <person name="Han H.-J."/>
        </authorList>
    </citation>
    <scope>NUCLEOTIDE SEQUENCE [LARGE SCALE GENOMIC DNA]</scope>
    <source>
        <strain evidence="2 3">FP3289</strain>
    </source>
</reference>
<evidence type="ECO:0000313" key="2">
    <source>
        <dbReference type="EMBL" id="ODS05514.1"/>
    </source>
</evidence>
<evidence type="ECO:0000259" key="1">
    <source>
        <dbReference type="PROSITE" id="PS50943"/>
    </source>
</evidence>
<proteinExistence type="predicted"/>
<name>A0A1E3WI79_9VIBR</name>
<dbReference type="PATRIC" id="fig|45658.8.peg.4654"/>
<dbReference type="SUPFAM" id="SSF47413">
    <property type="entry name" value="lambda repressor-like DNA-binding domains"/>
    <property type="match status" value="1"/>
</dbReference>
<dbReference type="GO" id="GO:0003677">
    <property type="term" value="F:DNA binding"/>
    <property type="evidence" value="ECO:0007669"/>
    <property type="project" value="InterPro"/>
</dbReference>
<comment type="caution">
    <text evidence="2">The sequence shown here is derived from an EMBL/GenBank/DDBJ whole genome shotgun (WGS) entry which is preliminary data.</text>
</comment>
<feature type="domain" description="HTH cro/C1-type" evidence="1">
    <location>
        <begin position="9"/>
        <end position="63"/>
    </location>
</feature>